<dbReference type="Ensembl" id="ENSSSCT00065094620.1">
    <property type="protein sequence ID" value="ENSSSCP00065041383.1"/>
    <property type="gene ID" value="ENSSSCG00065068901.1"/>
</dbReference>
<evidence type="ECO:0000256" key="19">
    <source>
        <dbReference type="ARBA" id="ARBA00024748"/>
    </source>
</evidence>
<dbReference type="FunFam" id="3.90.1150.10:FF:000191">
    <property type="entry name" value="4-aminobutyrate aminotransferase, mitochondrial"/>
    <property type="match status" value="1"/>
</dbReference>
<dbReference type="GO" id="GO:0051536">
    <property type="term" value="F:iron-sulfur cluster binding"/>
    <property type="evidence" value="ECO:0007669"/>
    <property type="project" value="UniProtKB-KW"/>
</dbReference>
<keyword evidence="9" id="KW-0808">Transferase</keyword>
<evidence type="ECO:0000256" key="13">
    <source>
        <dbReference type="ARBA" id="ARBA00022946"/>
    </source>
</evidence>
<evidence type="ECO:0000256" key="9">
    <source>
        <dbReference type="ARBA" id="ARBA00022679"/>
    </source>
</evidence>
<dbReference type="InterPro" id="IPR015424">
    <property type="entry name" value="PyrdxlP-dep_Trfase"/>
</dbReference>
<comment type="subcellular location">
    <subcellularLocation>
        <location evidence="2">Mitochondrion matrix</location>
    </subcellularLocation>
</comment>
<dbReference type="Proteomes" id="UP000694720">
    <property type="component" value="Unplaced"/>
</dbReference>
<dbReference type="PROSITE" id="PS00600">
    <property type="entry name" value="AA_TRANSFER_CLASS_3"/>
    <property type="match status" value="1"/>
</dbReference>
<evidence type="ECO:0000256" key="4">
    <source>
        <dbReference type="ARBA" id="ARBA00011748"/>
    </source>
</evidence>
<dbReference type="GO" id="GO:0047298">
    <property type="term" value="F:(S)-3-amino-2-methylpropionate transaminase activity"/>
    <property type="evidence" value="ECO:0007669"/>
    <property type="project" value="UniProtKB-EC"/>
</dbReference>
<evidence type="ECO:0000256" key="17">
    <source>
        <dbReference type="ARBA" id="ARBA00023128"/>
    </source>
</evidence>
<evidence type="ECO:0000256" key="12">
    <source>
        <dbReference type="ARBA" id="ARBA00022898"/>
    </source>
</evidence>
<evidence type="ECO:0000256" key="1">
    <source>
        <dbReference type="ARBA" id="ARBA00001933"/>
    </source>
</evidence>
<dbReference type="GO" id="GO:0005759">
    <property type="term" value="C:mitochondrial matrix"/>
    <property type="evidence" value="ECO:0007669"/>
    <property type="project" value="UniProtKB-SubCell"/>
</dbReference>
<comment type="catalytic activity">
    <reaction evidence="24">
        <text>(S)-3-amino-2-methylpropanoate + 2-oxoglutarate = 2-methyl-3-oxopropanoate + L-glutamate</text>
        <dbReference type="Rhea" id="RHEA:13993"/>
        <dbReference type="ChEBI" id="CHEBI:16810"/>
        <dbReference type="ChEBI" id="CHEBI:29985"/>
        <dbReference type="ChEBI" id="CHEBI:57700"/>
        <dbReference type="ChEBI" id="CHEBI:58655"/>
        <dbReference type="EC" id="2.6.1.22"/>
    </reaction>
    <physiologicalReaction direction="left-to-right" evidence="24">
        <dbReference type="Rhea" id="RHEA:13994"/>
    </physiologicalReaction>
</comment>
<evidence type="ECO:0000256" key="21">
    <source>
        <dbReference type="ARBA" id="ARBA00030204"/>
    </source>
</evidence>
<evidence type="ECO:0000256" key="3">
    <source>
        <dbReference type="ARBA" id="ARBA00008954"/>
    </source>
</evidence>
<dbReference type="Ensembl" id="ENSSSCT00035087125.1">
    <property type="protein sequence ID" value="ENSSSCP00035036350.1"/>
    <property type="gene ID" value="ENSSSCG00035064690.1"/>
</dbReference>
<comment type="cofactor">
    <cofactor evidence="1">
        <name>pyridoxal 5'-phosphate</name>
        <dbReference type="ChEBI" id="CHEBI:597326"/>
    </cofactor>
</comment>
<dbReference type="Gene3D" id="3.40.640.10">
    <property type="entry name" value="Type I PLP-dependent aspartate aminotransferase-like (Major domain)"/>
    <property type="match status" value="1"/>
</dbReference>
<dbReference type="Pfam" id="PF00202">
    <property type="entry name" value="Aminotran_3"/>
    <property type="match status" value="1"/>
</dbReference>
<dbReference type="GO" id="GO:0046872">
    <property type="term" value="F:metal ion binding"/>
    <property type="evidence" value="ECO:0007669"/>
    <property type="project" value="UniProtKB-KW"/>
</dbReference>
<sequence length="517" mass="57730">MVGTGWEGKGHVCHVSHQPVNPSGPGLGFALASIHHLSDPLGLKPEHRNHPENLWMISGPCPERFRVRASGAVPRRGSLCVKRVTRVEGKGGHDLWGEEQGDPPPGLAPDTRLVSNRVFLSPGYSHPALVKLVQQPQNVSTFINRPALGILPPENFVEKLRESLLSVAPKGMSQLITMACGSCSNENAFKTIFMWYRSKERGQSAFSKEELETCMINQAPGCPDYSILSFMGAFHGRTMGCLATTHSKAIHKIDIPSFDWPIAPFPRLKYPLEEFVKENQQEEARCLEEVEDLIVKYRKKKKTVAGIIVEPIQSEGGDNHASDDFFRKLRDISRKHGCAFLVDEVQTGGGSTGKFWAHEHWGLDDPADVMTFSKKMMTGGFFHKEEFRPNAPYRIFNTWLGDPSKNLLLAEVINIIKREDLLSNAAHAGKVLLTGLLDLQARYPQFISRVRGRGTFCSFDTPDESIRNKLISIARNKGVMLGGCGDKSIRFRPTLVFRDHHAHLFLNIFSDILADFK</sequence>
<organism evidence="28 29">
    <name type="scientific">Sus scrofa</name>
    <name type="common">Pig</name>
    <dbReference type="NCBI Taxonomy" id="9823"/>
    <lineage>
        <taxon>Eukaryota</taxon>
        <taxon>Metazoa</taxon>
        <taxon>Chordata</taxon>
        <taxon>Craniata</taxon>
        <taxon>Vertebrata</taxon>
        <taxon>Euteleostomi</taxon>
        <taxon>Mammalia</taxon>
        <taxon>Eutheria</taxon>
        <taxon>Laurasiatheria</taxon>
        <taxon>Artiodactyla</taxon>
        <taxon>Suina</taxon>
        <taxon>Suidae</taxon>
        <taxon>Sus</taxon>
    </lineage>
</organism>
<keyword evidence="17" id="KW-0496">Mitochondrion</keyword>
<keyword evidence="8" id="KW-0032">Aminotransferase</keyword>
<evidence type="ECO:0000256" key="26">
    <source>
        <dbReference type="ARBA" id="ARBA00048671"/>
    </source>
</evidence>
<dbReference type="InterPro" id="IPR005814">
    <property type="entry name" value="Aminotrans_3"/>
</dbReference>
<dbReference type="GO" id="GO:0009450">
    <property type="term" value="P:gamma-aminobutyric acid catabolic process"/>
    <property type="evidence" value="ECO:0007669"/>
    <property type="project" value="UniProtKB-ARBA"/>
</dbReference>
<dbReference type="Proteomes" id="UP000694725">
    <property type="component" value="Unplaced"/>
</dbReference>
<evidence type="ECO:0000256" key="8">
    <source>
        <dbReference type="ARBA" id="ARBA00022576"/>
    </source>
</evidence>
<keyword evidence="18" id="KW-1015">Disulfide bond</keyword>
<dbReference type="EC" id="2.6.1.19" evidence="6"/>
<comment type="cofactor">
    <cofactor evidence="25">
        <name>[2Fe-2S] cluster</name>
        <dbReference type="ChEBI" id="CHEBI:190135"/>
    </cofactor>
</comment>
<evidence type="ECO:0000256" key="2">
    <source>
        <dbReference type="ARBA" id="ARBA00004305"/>
    </source>
</evidence>
<comment type="subunit">
    <text evidence="4">Homodimer; disulfide-linked.</text>
</comment>
<evidence type="ECO:0000256" key="20">
    <source>
        <dbReference type="ARBA" id="ARBA00029760"/>
    </source>
</evidence>
<keyword evidence="16" id="KW-0411">Iron-sulfur</keyword>
<evidence type="ECO:0000313" key="29">
    <source>
        <dbReference type="Proteomes" id="UP000694725"/>
    </source>
</evidence>
<dbReference type="CDD" id="cd00610">
    <property type="entry name" value="OAT_like"/>
    <property type="match status" value="1"/>
</dbReference>
<dbReference type="NCBIfam" id="TIGR00699">
    <property type="entry name" value="GABAtrns_euk"/>
    <property type="match status" value="1"/>
</dbReference>
<dbReference type="InterPro" id="IPR004631">
    <property type="entry name" value="4NH2But_aminotransferase_euk"/>
</dbReference>
<dbReference type="FunFam" id="3.40.640.10:FF:000029">
    <property type="entry name" value="4-aminobutyrate aminotransferase, mitochondrial"/>
    <property type="match status" value="1"/>
</dbReference>
<dbReference type="InterPro" id="IPR049704">
    <property type="entry name" value="Aminotrans_3_PPA_site"/>
</dbReference>
<dbReference type="EC" id="2.6.1.22" evidence="5"/>
<dbReference type="Gene3D" id="3.90.1150.10">
    <property type="entry name" value="Aspartate Aminotransferase, domain 1"/>
    <property type="match status" value="1"/>
</dbReference>
<protein>
    <recommendedName>
        <fullName evidence="7">4-aminobutyrate aminotransferase, mitochondrial</fullName>
        <ecNumber evidence="6">2.6.1.19</ecNumber>
        <ecNumber evidence="5">2.6.1.22</ecNumber>
    </recommendedName>
    <alternativeName>
        <fullName evidence="22">(S)-3-amino-2-methylpropionate transaminase</fullName>
    </alternativeName>
    <alternativeName>
        <fullName evidence="23">GABA aminotransferase</fullName>
    </alternativeName>
    <alternativeName>
        <fullName evidence="21">Gamma-amino-N-butyrate transaminase</fullName>
    </alternativeName>
    <alternativeName>
        <fullName evidence="20">L-AIBAT</fullName>
    </alternativeName>
</protein>
<evidence type="ECO:0000256" key="6">
    <source>
        <dbReference type="ARBA" id="ARBA00012912"/>
    </source>
</evidence>
<evidence type="ECO:0000256" key="27">
    <source>
        <dbReference type="RuleBase" id="RU003560"/>
    </source>
</evidence>
<keyword evidence="10" id="KW-0479">Metal-binding</keyword>
<dbReference type="PANTHER" id="PTHR43206">
    <property type="entry name" value="AMINOTRANSFERASE"/>
    <property type="match status" value="1"/>
</dbReference>
<evidence type="ECO:0000256" key="7">
    <source>
        <dbReference type="ARBA" id="ARBA00015937"/>
    </source>
</evidence>
<evidence type="ECO:0000256" key="18">
    <source>
        <dbReference type="ARBA" id="ARBA00023157"/>
    </source>
</evidence>
<proteinExistence type="inferred from homology"/>
<dbReference type="GO" id="GO:0034386">
    <property type="term" value="F:4-aminobutyrate:2-oxoglutarate transaminase activity"/>
    <property type="evidence" value="ECO:0007669"/>
    <property type="project" value="UniProtKB-EC"/>
</dbReference>
<comment type="catalytic activity">
    <reaction evidence="26">
        <text>4-aminobutanoate + 2-oxoglutarate = succinate semialdehyde + L-glutamate</text>
        <dbReference type="Rhea" id="RHEA:23352"/>
        <dbReference type="ChEBI" id="CHEBI:16810"/>
        <dbReference type="ChEBI" id="CHEBI:29985"/>
        <dbReference type="ChEBI" id="CHEBI:57706"/>
        <dbReference type="ChEBI" id="CHEBI:59888"/>
        <dbReference type="EC" id="2.6.1.19"/>
    </reaction>
    <physiologicalReaction direction="left-to-right" evidence="26">
        <dbReference type="Rhea" id="RHEA:23353"/>
    </physiologicalReaction>
</comment>
<comment type="similarity">
    <text evidence="3 27">Belongs to the class-III pyridoxal-phosphate-dependent aminotransferase family.</text>
</comment>
<evidence type="ECO:0000313" key="28">
    <source>
        <dbReference type="Ensembl" id="ENSSSCP00065041383.1"/>
    </source>
</evidence>
<dbReference type="GO" id="GO:0030170">
    <property type="term" value="F:pyridoxal phosphate binding"/>
    <property type="evidence" value="ECO:0007669"/>
    <property type="project" value="InterPro"/>
</dbReference>
<evidence type="ECO:0000256" key="23">
    <source>
        <dbReference type="ARBA" id="ARBA00031787"/>
    </source>
</evidence>
<dbReference type="InterPro" id="IPR015422">
    <property type="entry name" value="PyrdxlP-dep_Trfase_small"/>
</dbReference>
<dbReference type="SUPFAM" id="SSF53383">
    <property type="entry name" value="PLP-dependent transferases"/>
    <property type="match status" value="1"/>
</dbReference>
<evidence type="ECO:0000256" key="14">
    <source>
        <dbReference type="ARBA" id="ARBA00022990"/>
    </source>
</evidence>
<evidence type="ECO:0000256" key="16">
    <source>
        <dbReference type="ARBA" id="ARBA00023014"/>
    </source>
</evidence>
<evidence type="ECO:0000256" key="5">
    <source>
        <dbReference type="ARBA" id="ARBA00012876"/>
    </source>
</evidence>
<evidence type="ECO:0000256" key="25">
    <source>
        <dbReference type="ARBA" id="ARBA00034078"/>
    </source>
</evidence>
<dbReference type="InterPro" id="IPR015421">
    <property type="entry name" value="PyrdxlP-dep_Trfase_major"/>
</dbReference>
<evidence type="ECO:0000256" key="10">
    <source>
        <dbReference type="ARBA" id="ARBA00022723"/>
    </source>
</evidence>
<reference evidence="28" key="1">
    <citation type="submission" date="2025-05" db="UniProtKB">
        <authorList>
            <consortium name="Ensembl"/>
        </authorList>
    </citation>
    <scope>IDENTIFICATION</scope>
</reference>
<keyword evidence="12 27" id="KW-0663">Pyridoxal phosphate</keyword>
<evidence type="ECO:0000256" key="15">
    <source>
        <dbReference type="ARBA" id="ARBA00023004"/>
    </source>
</evidence>
<accession>A0A8D1ZZI5</accession>
<keyword evidence="11" id="KW-0531">Neurotransmitter degradation</keyword>
<evidence type="ECO:0000256" key="22">
    <source>
        <dbReference type="ARBA" id="ARBA00030857"/>
    </source>
</evidence>
<evidence type="ECO:0000256" key="11">
    <source>
        <dbReference type="ARBA" id="ARBA00022867"/>
    </source>
</evidence>
<name>A0A8D1ZZI5_PIG</name>
<keyword evidence="15" id="KW-0408">Iron</keyword>
<keyword evidence="13" id="KW-0809">Transit peptide</keyword>
<keyword evidence="14" id="KW-0007">Acetylation</keyword>
<dbReference type="PANTHER" id="PTHR43206:SF4">
    <property type="entry name" value="4-AMINOBUTYRATE AMINOTRANSFERASE, MITOCHONDRIAL"/>
    <property type="match status" value="1"/>
</dbReference>
<dbReference type="AlphaFoldDB" id="A0A8D1ZZI5"/>
<evidence type="ECO:0000256" key="24">
    <source>
        <dbReference type="ARBA" id="ARBA00033650"/>
    </source>
</evidence>
<comment type="function">
    <text evidence="19">Catalyzes the conversion of gamma-aminobutyrate and L-beta-aminoisobutyrate to succinate semialdehyde and methylmalonate semialdehyde, respectively. Can also convert delta-aminovalerate and beta-alanine.</text>
</comment>